<evidence type="ECO:0000256" key="1">
    <source>
        <dbReference type="SAM" id="MobiDB-lite"/>
    </source>
</evidence>
<dbReference type="OrthoDB" id="105971at2"/>
<name>V5SJV5_9HYPH</name>
<dbReference type="KEGG" id="hni:W911_15040"/>
<dbReference type="STRING" id="1029756.W911_15040"/>
<protein>
    <submittedName>
        <fullName evidence="2">Uncharacterized protein</fullName>
    </submittedName>
</protein>
<feature type="region of interest" description="Disordered" evidence="1">
    <location>
        <begin position="257"/>
        <end position="276"/>
    </location>
</feature>
<reference evidence="2 3" key="1">
    <citation type="journal article" date="2014" name="Genome Announc.">
        <title>Complete Genome Sequence of Hyphomicrobium nitrativorans Strain NL23, a Denitrifying Bacterium Isolated from Biofilm of a Methanol-Fed Denitrification System Treating Seawater at the Montreal Biodome.</title>
        <authorList>
            <person name="Martineau C."/>
            <person name="Villeneuve C."/>
            <person name="Mauffrey F."/>
            <person name="Villemur R."/>
        </authorList>
    </citation>
    <scope>NUCLEOTIDE SEQUENCE [LARGE SCALE GENOMIC DNA]</scope>
    <source>
        <strain evidence="2">NL23</strain>
    </source>
</reference>
<evidence type="ECO:0000313" key="3">
    <source>
        <dbReference type="Proteomes" id="UP000018542"/>
    </source>
</evidence>
<sequence length="458" mass="49504">MARILICHVPKDGSTARELGAALMGRGHFVSFDGEPDTPRADRSQRLRQFEAVVVIWTEVSAQSAGLEAVAREALPLNLLAPVRAEEVDKTRVPLQFRKLNMFAPRDVDGIARLVARLSTAATSRREMAASPPVHFERKEKPKPPQPAAATVPAPVPQRAVELPPKETPAVFQTAAVIQASEPKLAPATELSGPHERTQPSRPVSSPQVPSFQASSAPAPTYPAASSHAHAAIPPVFESHAAVKARPLFDLPEVAPTFPEPEVSAPSLEEPAKPSRAAELHNALNPQRDQRPAVTAADLSRAVDDGLLVWRIPEAMWLGEPITVEIALNRPHLAGLFPADAATTGHQALRRQSIETLSVSLYGHTDVFEIERQSERTQFVIAKHAQAGRDPATVGRWTWLVTPQAAGVQDLVVRISVLLRDRNGVPEPVALPDRRFEIAIDVPEGADLVSGLAGWHRA</sequence>
<gene>
    <name evidence="2" type="ORF">W911_15040</name>
</gene>
<proteinExistence type="predicted"/>
<dbReference type="PATRIC" id="fig|1029756.8.peg.3133"/>
<feature type="region of interest" description="Disordered" evidence="1">
    <location>
        <begin position="187"/>
        <end position="226"/>
    </location>
</feature>
<feature type="compositionally biased region" description="Low complexity" evidence="1">
    <location>
        <begin position="200"/>
        <end position="226"/>
    </location>
</feature>
<dbReference type="EMBL" id="CP006912">
    <property type="protein sequence ID" value="AHB50370.1"/>
    <property type="molecule type" value="Genomic_DNA"/>
</dbReference>
<evidence type="ECO:0000313" key="2">
    <source>
        <dbReference type="EMBL" id="AHB50370.1"/>
    </source>
</evidence>
<dbReference type="AlphaFoldDB" id="V5SJV5"/>
<dbReference type="RefSeq" id="WP_023788314.1">
    <property type="nucleotide sequence ID" value="NC_022997.1"/>
</dbReference>
<accession>V5SJV5</accession>
<organism evidence="2 3">
    <name type="scientific">Hyphomicrobium nitrativorans NL23</name>
    <dbReference type="NCBI Taxonomy" id="1029756"/>
    <lineage>
        <taxon>Bacteria</taxon>
        <taxon>Pseudomonadati</taxon>
        <taxon>Pseudomonadota</taxon>
        <taxon>Alphaproteobacteria</taxon>
        <taxon>Hyphomicrobiales</taxon>
        <taxon>Hyphomicrobiaceae</taxon>
        <taxon>Hyphomicrobium</taxon>
    </lineage>
</organism>
<feature type="region of interest" description="Disordered" evidence="1">
    <location>
        <begin position="122"/>
        <end position="154"/>
    </location>
</feature>
<dbReference type="Proteomes" id="UP000018542">
    <property type="component" value="Chromosome"/>
</dbReference>
<keyword evidence="3" id="KW-1185">Reference proteome</keyword>
<dbReference type="HOGENOM" id="CLU_596873_0_0_5"/>